<dbReference type="EMBL" id="BSOW01000002">
    <property type="protein sequence ID" value="GLR84060.1"/>
    <property type="molecule type" value="Genomic_DNA"/>
</dbReference>
<evidence type="ECO:0000313" key="2">
    <source>
        <dbReference type="Proteomes" id="UP001156905"/>
    </source>
</evidence>
<evidence type="ECO:0000313" key="1">
    <source>
        <dbReference type="EMBL" id="GLR84060.1"/>
    </source>
</evidence>
<proteinExistence type="predicted"/>
<dbReference type="Proteomes" id="UP001156905">
    <property type="component" value="Unassembled WGS sequence"/>
</dbReference>
<gene>
    <name evidence="1" type="ORF">GCM10007857_07700</name>
</gene>
<accession>A0ABQ6ARL9</accession>
<sequence>MGSQPIDWWLPGAIASRRRQATRRSLVFRVEEAEESRRALEFEDYRLQFDRTVIKCLDVSEKPDPVEVCADAVARALLDGDRAGTRQNVHRSELLSVQSCRELIHNSLAKHSPESFEKQFGLKFEWAQRAINRLDERFPEAPLSPEHLELLSQLA</sequence>
<organism evidence="1 2">
    <name type="scientific">Bradyrhizobium iriomotense</name>
    <dbReference type="NCBI Taxonomy" id="441950"/>
    <lineage>
        <taxon>Bacteria</taxon>
        <taxon>Pseudomonadati</taxon>
        <taxon>Pseudomonadota</taxon>
        <taxon>Alphaproteobacteria</taxon>
        <taxon>Hyphomicrobiales</taxon>
        <taxon>Nitrobacteraceae</taxon>
        <taxon>Bradyrhizobium</taxon>
    </lineage>
</organism>
<reference evidence="2" key="1">
    <citation type="journal article" date="2019" name="Int. J. Syst. Evol. Microbiol.">
        <title>The Global Catalogue of Microorganisms (GCM) 10K type strain sequencing project: providing services to taxonomists for standard genome sequencing and annotation.</title>
        <authorList>
            <consortium name="The Broad Institute Genomics Platform"/>
            <consortium name="The Broad Institute Genome Sequencing Center for Infectious Disease"/>
            <person name="Wu L."/>
            <person name="Ma J."/>
        </authorList>
    </citation>
    <scope>NUCLEOTIDE SEQUENCE [LARGE SCALE GENOMIC DNA]</scope>
    <source>
        <strain evidence="2">NBRC 102520</strain>
    </source>
</reference>
<protein>
    <submittedName>
        <fullName evidence="1">Uncharacterized protein</fullName>
    </submittedName>
</protein>
<name>A0ABQ6ARL9_9BRAD</name>
<keyword evidence="2" id="KW-1185">Reference proteome</keyword>
<comment type="caution">
    <text evidence="1">The sequence shown here is derived from an EMBL/GenBank/DDBJ whole genome shotgun (WGS) entry which is preliminary data.</text>
</comment>